<evidence type="ECO:0000313" key="1">
    <source>
        <dbReference type="EMBL" id="KAJ1092939.1"/>
    </source>
</evidence>
<comment type="caution">
    <text evidence="1">The sequence shown here is derived from an EMBL/GenBank/DDBJ whole genome shotgun (WGS) entry which is preliminary data.</text>
</comment>
<feature type="non-terminal residue" evidence="1">
    <location>
        <position position="67"/>
    </location>
</feature>
<organism evidence="1 2">
    <name type="scientific">Pleurodeles waltl</name>
    <name type="common">Iberian ribbed newt</name>
    <dbReference type="NCBI Taxonomy" id="8319"/>
    <lineage>
        <taxon>Eukaryota</taxon>
        <taxon>Metazoa</taxon>
        <taxon>Chordata</taxon>
        <taxon>Craniata</taxon>
        <taxon>Vertebrata</taxon>
        <taxon>Euteleostomi</taxon>
        <taxon>Amphibia</taxon>
        <taxon>Batrachia</taxon>
        <taxon>Caudata</taxon>
        <taxon>Salamandroidea</taxon>
        <taxon>Salamandridae</taxon>
        <taxon>Pleurodelinae</taxon>
        <taxon>Pleurodeles</taxon>
    </lineage>
</organism>
<accession>A0AAV7LQS8</accession>
<reference evidence="1" key="1">
    <citation type="journal article" date="2022" name="bioRxiv">
        <title>Sequencing and chromosome-scale assembly of the giantPleurodeles waltlgenome.</title>
        <authorList>
            <person name="Brown T."/>
            <person name="Elewa A."/>
            <person name="Iarovenko S."/>
            <person name="Subramanian E."/>
            <person name="Araus A.J."/>
            <person name="Petzold A."/>
            <person name="Susuki M."/>
            <person name="Suzuki K.-i.T."/>
            <person name="Hayashi T."/>
            <person name="Toyoda A."/>
            <person name="Oliveira C."/>
            <person name="Osipova E."/>
            <person name="Leigh N.D."/>
            <person name="Simon A."/>
            <person name="Yun M.H."/>
        </authorList>
    </citation>
    <scope>NUCLEOTIDE SEQUENCE</scope>
    <source>
        <strain evidence="1">20211129_DDA</strain>
        <tissue evidence="1">Liver</tissue>
    </source>
</reference>
<sequence>SDAPLVGFQDEQSVNGKGAEGWGLRVMGLCVKSERRAWRTTTVVRRMKRRAVGSCGAIYGGPSAPDD</sequence>
<dbReference type="Proteomes" id="UP001066276">
    <property type="component" value="Chromosome 11"/>
</dbReference>
<feature type="non-terminal residue" evidence="1">
    <location>
        <position position="1"/>
    </location>
</feature>
<gene>
    <name evidence="1" type="ORF">NDU88_006049</name>
</gene>
<protein>
    <submittedName>
        <fullName evidence="1">Uncharacterized protein</fullName>
    </submittedName>
</protein>
<keyword evidence="2" id="KW-1185">Reference proteome</keyword>
<evidence type="ECO:0000313" key="2">
    <source>
        <dbReference type="Proteomes" id="UP001066276"/>
    </source>
</evidence>
<dbReference type="EMBL" id="JANPWB010000015">
    <property type="protein sequence ID" value="KAJ1092939.1"/>
    <property type="molecule type" value="Genomic_DNA"/>
</dbReference>
<proteinExistence type="predicted"/>
<name>A0AAV7LQS8_PLEWA</name>
<dbReference type="AlphaFoldDB" id="A0AAV7LQS8"/>